<dbReference type="EMBL" id="RSCL01000022">
    <property type="protein sequence ID" value="RUT00773.1"/>
    <property type="molecule type" value="Genomic_DNA"/>
</dbReference>
<accession>A0A433V3V6</accession>
<sequence length="293" mass="32872">MKSLKYIHIALAALITLTTSASITTAQPPDSIKQQVKSEVVAPKKITDAALRNARSDWGLGKNSGKVINTKRGKWAPDCGNIPLPLCDVAVFTGWNVTIADGNKYWHYFVSDSVDQVILIGRDPQNRTSASVPKPVMDNILNMASKHLELSKNVLLIKQVQRKTWTNICVEFALPYARCRTDDNQLGWRVVIEGKPGKEYIYLASEKGEQARTEATKTLFTRNDLMPNSWATNIAKTASKRFKIPSNRVYFLSAEQQYNQNQGNYFWNVAVDVKQNAFVTYELDTSGNITKQP</sequence>
<keyword evidence="3" id="KW-1185">Reference proteome</keyword>
<name>A0A433V3V6_9CYAN</name>
<dbReference type="Proteomes" id="UP000271624">
    <property type="component" value="Unassembled WGS sequence"/>
</dbReference>
<comment type="caution">
    <text evidence="2">The sequence shown here is derived from an EMBL/GenBank/DDBJ whole genome shotgun (WGS) entry which is preliminary data.</text>
</comment>
<reference evidence="2" key="1">
    <citation type="submission" date="2018-12" db="EMBL/GenBank/DDBJ databases">
        <authorList>
            <person name="Will S."/>
            <person name="Neumann-Schaal M."/>
            <person name="Henke P."/>
        </authorList>
    </citation>
    <scope>NUCLEOTIDE SEQUENCE</scope>
    <source>
        <strain evidence="2">PCC 7102</strain>
    </source>
</reference>
<gene>
    <name evidence="2" type="ORF">DSM106972_071820</name>
</gene>
<protein>
    <recommendedName>
        <fullName evidence="4">PepSY domain-containing protein</fullName>
    </recommendedName>
</protein>
<feature type="chain" id="PRO_5030092489" description="PepSY domain-containing protein" evidence="1">
    <location>
        <begin position="22"/>
        <end position="293"/>
    </location>
</feature>
<proteinExistence type="predicted"/>
<dbReference type="OrthoDB" id="505820at2"/>
<reference evidence="2" key="2">
    <citation type="journal article" date="2019" name="Genome Biol. Evol.">
        <title>Day and night: Metabolic profiles and evolutionary relationships of six axenic non-marine cyanobacteria.</title>
        <authorList>
            <person name="Will S.E."/>
            <person name="Henke P."/>
            <person name="Boedeker C."/>
            <person name="Huang S."/>
            <person name="Brinkmann H."/>
            <person name="Rohde M."/>
            <person name="Jarek M."/>
            <person name="Friedl T."/>
            <person name="Seufert S."/>
            <person name="Schumacher M."/>
            <person name="Overmann J."/>
            <person name="Neumann-Schaal M."/>
            <person name="Petersen J."/>
        </authorList>
    </citation>
    <scope>NUCLEOTIDE SEQUENCE [LARGE SCALE GENOMIC DNA]</scope>
    <source>
        <strain evidence="2">PCC 7102</strain>
    </source>
</reference>
<dbReference type="RefSeq" id="WP_127085304.1">
    <property type="nucleotide sequence ID" value="NZ_RSCL01000022.1"/>
</dbReference>
<organism evidence="2 3">
    <name type="scientific">Dulcicalothrix desertica PCC 7102</name>
    <dbReference type="NCBI Taxonomy" id="232991"/>
    <lineage>
        <taxon>Bacteria</taxon>
        <taxon>Bacillati</taxon>
        <taxon>Cyanobacteriota</taxon>
        <taxon>Cyanophyceae</taxon>
        <taxon>Nostocales</taxon>
        <taxon>Calotrichaceae</taxon>
        <taxon>Dulcicalothrix</taxon>
    </lineage>
</organism>
<keyword evidence="1" id="KW-0732">Signal</keyword>
<evidence type="ECO:0000313" key="3">
    <source>
        <dbReference type="Proteomes" id="UP000271624"/>
    </source>
</evidence>
<feature type="signal peptide" evidence="1">
    <location>
        <begin position="1"/>
        <end position="21"/>
    </location>
</feature>
<evidence type="ECO:0000313" key="2">
    <source>
        <dbReference type="EMBL" id="RUT00773.1"/>
    </source>
</evidence>
<dbReference type="AlphaFoldDB" id="A0A433V3V6"/>
<evidence type="ECO:0000256" key="1">
    <source>
        <dbReference type="SAM" id="SignalP"/>
    </source>
</evidence>
<evidence type="ECO:0008006" key="4">
    <source>
        <dbReference type="Google" id="ProtNLM"/>
    </source>
</evidence>